<dbReference type="EMBL" id="FMTS01000013">
    <property type="protein sequence ID" value="SCW84784.1"/>
    <property type="molecule type" value="Genomic_DNA"/>
</dbReference>
<evidence type="ECO:0000256" key="1">
    <source>
        <dbReference type="SAM" id="MobiDB-lite"/>
    </source>
</evidence>
<feature type="region of interest" description="Disordered" evidence="1">
    <location>
        <begin position="159"/>
        <end position="182"/>
    </location>
</feature>
<dbReference type="AlphaFoldDB" id="A0A1G4TTX1"/>
<dbReference type="RefSeq" id="WP_139159737.1">
    <property type="nucleotide sequence ID" value="NZ_CBCRYE010000012.1"/>
</dbReference>
<dbReference type="Proteomes" id="UP000199150">
    <property type="component" value="Unassembled WGS sequence"/>
</dbReference>
<accession>A0A1G4TTX1</accession>
<name>A0A1G4TTX1_9CAUL</name>
<sequence length="182" mass="20342">MSLDDRTAQQQLTPEERRALLRAFADRMLRKLTAMDDPEDLPGVERALRVAAVIERVYSRCDRAERQKSEPRKLDAERAAHEEAAIKAQVSLASTLKWSKERRQGLGHWWEAAQKAIETPAPQAATSGQTSSTMPAMPKVIYTDLTDDFEAARAELPLRKRVAAQPAQIPIPPRRGPPPRSG</sequence>
<evidence type="ECO:0000313" key="3">
    <source>
        <dbReference type="Proteomes" id="UP000199150"/>
    </source>
</evidence>
<gene>
    <name evidence="2" type="ORF">SAMN02927928_0176</name>
</gene>
<keyword evidence="3" id="KW-1185">Reference proteome</keyword>
<reference evidence="3" key="1">
    <citation type="submission" date="2016-10" db="EMBL/GenBank/DDBJ databases">
        <authorList>
            <person name="Varghese N."/>
            <person name="Submissions S."/>
        </authorList>
    </citation>
    <scope>NUCLEOTIDE SEQUENCE [LARGE SCALE GENOMIC DNA]</scope>
    <source>
        <strain evidence="3">CGMCC 1.3431</strain>
    </source>
</reference>
<dbReference type="OrthoDB" id="7174029at2"/>
<proteinExistence type="predicted"/>
<organism evidence="2 3">
    <name type="scientific">Asticcacaulis taihuensis</name>
    <dbReference type="NCBI Taxonomy" id="260084"/>
    <lineage>
        <taxon>Bacteria</taxon>
        <taxon>Pseudomonadati</taxon>
        <taxon>Pseudomonadota</taxon>
        <taxon>Alphaproteobacteria</taxon>
        <taxon>Caulobacterales</taxon>
        <taxon>Caulobacteraceae</taxon>
        <taxon>Asticcacaulis</taxon>
    </lineage>
</organism>
<evidence type="ECO:0000313" key="2">
    <source>
        <dbReference type="EMBL" id="SCW84784.1"/>
    </source>
</evidence>
<feature type="compositionally biased region" description="Pro residues" evidence="1">
    <location>
        <begin position="169"/>
        <end position="182"/>
    </location>
</feature>
<protein>
    <submittedName>
        <fullName evidence="2">Uncharacterized protein</fullName>
    </submittedName>
</protein>